<dbReference type="InterPro" id="IPR029058">
    <property type="entry name" value="AB_hydrolase_fold"/>
</dbReference>
<dbReference type="Gene3D" id="3.40.50.1820">
    <property type="entry name" value="alpha/beta hydrolase"/>
    <property type="match status" value="1"/>
</dbReference>
<dbReference type="Proteomes" id="UP000561011">
    <property type="component" value="Unassembled WGS sequence"/>
</dbReference>
<evidence type="ECO:0000256" key="3">
    <source>
        <dbReference type="PROSITE-ProRule" id="PRU10038"/>
    </source>
</evidence>
<reference evidence="6 7" key="1">
    <citation type="submission" date="2020-07" db="EMBL/GenBank/DDBJ databases">
        <title>MOT database genomes.</title>
        <authorList>
            <person name="Joseph S."/>
            <person name="Aduse-Opoku J."/>
            <person name="Hashim A."/>
            <person name="Wade W."/>
            <person name="Curtis M."/>
        </authorList>
    </citation>
    <scope>NUCLEOTIDE SEQUENCE [LARGE SCALE GENOMIC DNA]</scope>
    <source>
        <strain evidence="6 7">DSM 100099</strain>
    </source>
</reference>
<protein>
    <submittedName>
        <fullName evidence="6">Alpha/beta hydrolase</fullName>
    </submittedName>
</protein>
<name>A0A853EP76_9MICO</name>
<comment type="caution">
    <text evidence="6">The sequence shown here is derived from an EMBL/GenBank/DDBJ whole genome shotgun (WGS) entry which is preliminary data.</text>
</comment>
<dbReference type="PANTHER" id="PTHR48081">
    <property type="entry name" value="AB HYDROLASE SUPERFAMILY PROTEIN C4A8.06C"/>
    <property type="match status" value="1"/>
</dbReference>
<dbReference type="InterPro" id="IPR050300">
    <property type="entry name" value="GDXG_lipolytic_enzyme"/>
</dbReference>
<feature type="domain" description="Alpha/beta hydrolase fold-3" evidence="5">
    <location>
        <begin position="121"/>
        <end position="324"/>
    </location>
</feature>
<dbReference type="InterPro" id="IPR033140">
    <property type="entry name" value="Lipase_GDXG_put_SER_AS"/>
</dbReference>
<dbReference type="Pfam" id="PF07859">
    <property type="entry name" value="Abhydrolase_3"/>
    <property type="match status" value="1"/>
</dbReference>
<evidence type="ECO:0000259" key="5">
    <source>
        <dbReference type="Pfam" id="PF07859"/>
    </source>
</evidence>
<dbReference type="SUPFAM" id="SSF53474">
    <property type="entry name" value="alpha/beta-Hydrolases"/>
    <property type="match status" value="1"/>
</dbReference>
<organism evidence="6 7">
    <name type="scientific">Sanguibacter inulinus</name>
    <dbReference type="NCBI Taxonomy" id="60922"/>
    <lineage>
        <taxon>Bacteria</taxon>
        <taxon>Bacillati</taxon>
        <taxon>Actinomycetota</taxon>
        <taxon>Actinomycetes</taxon>
        <taxon>Micrococcales</taxon>
        <taxon>Sanguibacteraceae</taxon>
        <taxon>Sanguibacter</taxon>
    </lineage>
</organism>
<dbReference type="InterPro" id="IPR013094">
    <property type="entry name" value="AB_hydrolase_3"/>
</dbReference>
<feature type="active site" evidence="3">
    <location>
        <position position="197"/>
    </location>
</feature>
<evidence type="ECO:0000313" key="7">
    <source>
        <dbReference type="Proteomes" id="UP000561011"/>
    </source>
</evidence>
<evidence type="ECO:0000256" key="4">
    <source>
        <dbReference type="SAM" id="MobiDB-lite"/>
    </source>
</evidence>
<evidence type="ECO:0000256" key="1">
    <source>
        <dbReference type="ARBA" id="ARBA00010515"/>
    </source>
</evidence>
<evidence type="ECO:0000256" key="2">
    <source>
        <dbReference type="ARBA" id="ARBA00022801"/>
    </source>
</evidence>
<comment type="similarity">
    <text evidence="1">Belongs to the 'GDXG' lipolytic enzyme family.</text>
</comment>
<dbReference type="AlphaFoldDB" id="A0A853EP76"/>
<dbReference type="EMBL" id="JACBYE010000001">
    <property type="protein sequence ID" value="NYS92097.1"/>
    <property type="molecule type" value="Genomic_DNA"/>
</dbReference>
<dbReference type="GO" id="GO:0016787">
    <property type="term" value="F:hydrolase activity"/>
    <property type="evidence" value="ECO:0007669"/>
    <property type="project" value="UniProtKB-KW"/>
</dbReference>
<proteinExistence type="inferred from homology"/>
<accession>A0A853EP76</accession>
<evidence type="ECO:0000313" key="6">
    <source>
        <dbReference type="EMBL" id="NYS92097.1"/>
    </source>
</evidence>
<sequence>MPSDASPAATVSSARRPGRASRLERLSRPGFQALGWSAGILGAAAAVTALALTQRVRARALVVRAAFDRGSRATTTALLPFAPTPGTVTVQTGLRYRPDDPDALFDVYTPAGRGDEPLPTIVWVHGGGWLSGARSGLATWAQILADRGFTVVVPGYTLAPAAPYPQQLQQVLDALTHLRTSPPPGVDPARLFLAGDSAGASLVAQVATVVTHPAYGAMVGVSCDLPPDAVAGLLLCCGPYDLSLISGARGLLGWASTTIGWAYLGTRAFAADPRSATLSLVDHVYPGFPPTYLTGGNGDPLTRGARVYAERLAAAGTHVETLFFDEDYTERGAPLGHEYQFDLRLATARRALDEMVSFVTRRSAEPAQG</sequence>
<gene>
    <name evidence="6" type="ORF">HZZ10_00895</name>
</gene>
<dbReference type="RefSeq" id="WP_179912077.1">
    <property type="nucleotide sequence ID" value="NZ_JACBYE010000001.1"/>
</dbReference>
<keyword evidence="2 6" id="KW-0378">Hydrolase</keyword>
<dbReference type="PROSITE" id="PS01174">
    <property type="entry name" value="LIPASE_GDXG_SER"/>
    <property type="match status" value="1"/>
</dbReference>
<keyword evidence="7" id="KW-1185">Reference proteome</keyword>
<feature type="region of interest" description="Disordered" evidence="4">
    <location>
        <begin position="1"/>
        <end position="22"/>
    </location>
</feature>